<dbReference type="PRINTS" id="PR00038">
    <property type="entry name" value="HTHLUXR"/>
</dbReference>
<keyword evidence="3" id="KW-0804">Transcription</keyword>
<comment type="caution">
    <text evidence="6">The sequence shown here is derived from an EMBL/GenBank/DDBJ whole genome shotgun (WGS) entry which is preliminary data.</text>
</comment>
<dbReference type="STRING" id="153721.MYP_3243"/>
<dbReference type="InterPro" id="IPR036388">
    <property type="entry name" value="WH-like_DNA-bd_sf"/>
</dbReference>
<dbReference type="SMART" id="SM00421">
    <property type="entry name" value="HTH_LUXR"/>
    <property type="match status" value="1"/>
</dbReference>
<dbReference type="Proteomes" id="UP000030185">
    <property type="component" value="Unassembled WGS sequence"/>
</dbReference>
<evidence type="ECO:0000259" key="4">
    <source>
        <dbReference type="PROSITE" id="PS50043"/>
    </source>
</evidence>
<sequence length="270" mass="30990">MPYSKQSPKSYIHHHKEAVKIFNGYISEHRLTGEREKGLIDILQLSQLLKEFHGVVSILDFSTLSYIYMSESVKSITGYSQEEFYEKGIQMTISLLPEEQLKIIHNQIFPIMFDHFDRCTSLEEIKDLRVTFNYNAFRKDGSLGSFLQQLSIIHGDDCKKASIALILVTDISDFKNDGNMTLGISKKNEGGVYHPIFSKNYLSDPEPNILSIRELEILNLMRHGKSSNEISDMLFISEHTVYNHRKKMLKKMDAKNTGELLSKSIAYGLL</sequence>
<dbReference type="GO" id="GO:0006355">
    <property type="term" value="P:regulation of DNA-templated transcription"/>
    <property type="evidence" value="ECO:0007669"/>
    <property type="project" value="InterPro"/>
</dbReference>
<evidence type="ECO:0000256" key="3">
    <source>
        <dbReference type="ARBA" id="ARBA00023163"/>
    </source>
</evidence>
<dbReference type="InterPro" id="IPR000014">
    <property type="entry name" value="PAS"/>
</dbReference>
<dbReference type="CDD" id="cd06170">
    <property type="entry name" value="LuxR_C_like"/>
    <property type="match status" value="1"/>
</dbReference>
<dbReference type="eggNOG" id="COG2197">
    <property type="taxonomic scope" value="Bacteria"/>
</dbReference>
<keyword evidence="7" id="KW-1185">Reference proteome</keyword>
<feature type="domain" description="HTH luxR-type" evidence="4">
    <location>
        <begin position="203"/>
        <end position="268"/>
    </location>
</feature>
<dbReference type="SUPFAM" id="SSF55785">
    <property type="entry name" value="PYP-like sensor domain (PAS domain)"/>
    <property type="match status" value="1"/>
</dbReference>
<keyword evidence="2" id="KW-0238">DNA-binding</keyword>
<evidence type="ECO:0000259" key="5">
    <source>
        <dbReference type="PROSITE" id="PS50112"/>
    </source>
</evidence>
<gene>
    <name evidence="6" type="ORF">MYP_3243</name>
</gene>
<dbReference type="RefSeq" id="WP_045465123.1">
    <property type="nucleotide sequence ID" value="NZ_BBLT01000006.1"/>
</dbReference>
<dbReference type="InterPro" id="IPR016032">
    <property type="entry name" value="Sig_transdc_resp-reg_C-effctor"/>
</dbReference>
<dbReference type="PANTHER" id="PTHR44688:SF16">
    <property type="entry name" value="DNA-BINDING TRANSCRIPTIONAL ACTIVATOR DEVR_DOSR"/>
    <property type="match status" value="1"/>
</dbReference>
<dbReference type="GO" id="GO:0003677">
    <property type="term" value="F:DNA binding"/>
    <property type="evidence" value="ECO:0007669"/>
    <property type="project" value="UniProtKB-KW"/>
</dbReference>
<reference evidence="6 7" key="1">
    <citation type="submission" date="2014-09" db="EMBL/GenBank/DDBJ databases">
        <title>Sporocytophaga myxococcoides PG-01 genome sequencing.</title>
        <authorList>
            <person name="Liu L."/>
            <person name="Gao P.J."/>
            <person name="Chen G.J."/>
            <person name="Wang L.S."/>
        </authorList>
    </citation>
    <scope>NUCLEOTIDE SEQUENCE [LARGE SCALE GENOMIC DNA]</scope>
    <source>
        <strain evidence="6 7">PG-01</strain>
    </source>
</reference>
<evidence type="ECO:0000313" key="7">
    <source>
        <dbReference type="Proteomes" id="UP000030185"/>
    </source>
</evidence>
<protein>
    <recommendedName>
        <fullName evidence="8">HTH luxR-type domain-containing protein</fullName>
    </recommendedName>
</protein>
<dbReference type="EMBL" id="BBLT01000006">
    <property type="protein sequence ID" value="GAL86014.1"/>
    <property type="molecule type" value="Genomic_DNA"/>
</dbReference>
<dbReference type="SUPFAM" id="SSF46894">
    <property type="entry name" value="C-terminal effector domain of the bipartite response regulators"/>
    <property type="match status" value="1"/>
</dbReference>
<organism evidence="6 7">
    <name type="scientific">Sporocytophaga myxococcoides</name>
    <dbReference type="NCBI Taxonomy" id="153721"/>
    <lineage>
        <taxon>Bacteria</taxon>
        <taxon>Pseudomonadati</taxon>
        <taxon>Bacteroidota</taxon>
        <taxon>Cytophagia</taxon>
        <taxon>Cytophagales</taxon>
        <taxon>Cytophagaceae</taxon>
        <taxon>Sporocytophaga</taxon>
    </lineage>
</organism>
<dbReference type="Pfam" id="PF00196">
    <property type="entry name" value="GerE"/>
    <property type="match status" value="1"/>
</dbReference>
<dbReference type="PROSITE" id="PS50112">
    <property type="entry name" value="PAS"/>
    <property type="match status" value="1"/>
</dbReference>
<name>A0A098LHU0_9BACT</name>
<evidence type="ECO:0000256" key="1">
    <source>
        <dbReference type="ARBA" id="ARBA00023015"/>
    </source>
</evidence>
<dbReference type="PROSITE" id="PS50043">
    <property type="entry name" value="HTH_LUXR_2"/>
    <property type="match status" value="1"/>
</dbReference>
<dbReference type="InterPro" id="IPR000792">
    <property type="entry name" value="Tscrpt_reg_LuxR_C"/>
</dbReference>
<dbReference type="OrthoDB" id="1727128at2"/>
<proteinExistence type="predicted"/>
<accession>A0A098LHU0</accession>
<dbReference type="Gene3D" id="1.10.10.10">
    <property type="entry name" value="Winged helix-like DNA-binding domain superfamily/Winged helix DNA-binding domain"/>
    <property type="match status" value="1"/>
</dbReference>
<dbReference type="Gene3D" id="3.30.450.20">
    <property type="entry name" value="PAS domain"/>
    <property type="match status" value="1"/>
</dbReference>
<dbReference type="InterPro" id="IPR035965">
    <property type="entry name" value="PAS-like_dom_sf"/>
</dbReference>
<dbReference type="PANTHER" id="PTHR44688">
    <property type="entry name" value="DNA-BINDING TRANSCRIPTIONAL ACTIVATOR DEVR_DOSR"/>
    <property type="match status" value="1"/>
</dbReference>
<keyword evidence="1" id="KW-0805">Transcription regulation</keyword>
<evidence type="ECO:0000313" key="6">
    <source>
        <dbReference type="EMBL" id="GAL86014.1"/>
    </source>
</evidence>
<feature type="domain" description="PAS" evidence="5">
    <location>
        <begin position="41"/>
        <end position="100"/>
    </location>
</feature>
<dbReference type="AlphaFoldDB" id="A0A098LHU0"/>
<evidence type="ECO:0008006" key="8">
    <source>
        <dbReference type="Google" id="ProtNLM"/>
    </source>
</evidence>
<evidence type="ECO:0000256" key="2">
    <source>
        <dbReference type="ARBA" id="ARBA00023125"/>
    </source>
</evidence>